<dbReference type="EMBL" id="VCIW01000008">
    <property type="protein sequence ID" value="TLS51638.1"/>
    <property type="molecule type" value="Genomic_DNA"/>
</dbReference>
<evidence type="ECO:0000256" key="1">
    <source>
        <dbReference type="ARBA" id="ARBA00004496"/>
    </source>
</evidence>
<protein>
    <submittedName>
        <fullName evidence="11">Response regulator</fullName>
    </submittedName>
</protein>
<keyword evidence="12" id="KW-1185">Reference proteome</keyword>
<dbReference type="Proteomes" id="UP000309676">
    <property type="component" value="Unassembled WGS sequence"/>
</dbReference>
<evidence type="ECO:0000256" key="2">
    <source>
        <dbReference type="ARBA" id="ARBA00022490"/>
    </source>
</evidence>
<dbReference type="Pfam" id="PF12833">
    <property type="entry name" value="HTH_18"/>
    <property type="match status" value="1"/>
</dbReference>
<keyword evidence="6" id="KW-0238">DNA-binding</keyword>
<reference evidence="11 12" key="1">
    <citation type="submission" date="2019-05" db="EMBL/GenBank/DDBJ databases">
        <authorList>
            <person name="Narsing Rao M.P."/>
            <person name="Li W.J."/>
        </authorList>
    </citation>
    <scope>NUCLEOTIDE SEQUENCE [LARGE SCALE GENOMIC DNA]</scope>
    <source>
        <strain evidence="11 12">SYSU_K30003</strain>
    </source>
</reference>
<dbReference type="GO" id="GO:0043565">
    <property type="term" value="F:sequence-specific DNA binding"/>
    <property type="evidence" value="ECO:0007669"/>
    <property type="project" value="InterPro"/>
</dbReference>
<dbReference type="SUPFAM" id="SSF46689">
    <property type="entry name" value="Homeodomain-like"/>
    <property type="match status" value="2"/>
</dbReference>
<evidence type="ECO:0000313" key="12">
    <source>
        <dbReference type="Proteomes" id="UP000309676"/>
    </source>
</evidence>
<dbReference type="Gene3D" id="3.40.50.2300">
    <property type="match status" value="1"/>
</dbReference>
<feature type="modified residue" description="4-aspartylphosphate" evidence="8">
    <location>
        <position position="55"/>
    </location>
</feature>
<dbReference type="PROSITE" id="PS50110">
    <property type="entry name" value="RESPONSE_REGULATORY"/>
    <property type="match status" value="1"/>
</dbReference>
<dbReference type="GO" id="GO:0000160">
    <property type="term" value="P:phosphorelay signal transduction system"/>
    <property type="evidence" value="ECO:0007669"/>
    <property type="project" value="UniProtKB-KW"/>
</dbReference>
<comment type="caution">
    <text evidence="11">The sequence shown here is derived from an EMBL/GenBank/DDBJ whole genome shotgun (WGS) entry which is preliminary data.</text>
</comment>
<dbReference type="InterPro" id="IPR051552">
    <property type="entry name" value="HptR"/>
</dbReference>
<dbReference type="Pfam" id="PF00072">
    <property type="entry name" value="Response_reg"/>
    <property type="match status" value="1"/>
</dbReference>
<keyword evidence="3 8" id="KW-0597">Phosphoprotein</keyword>
<keyword evidence="2" id="KW-0963">Cytoplasm</keyword>
<dbReference type="RefSeq" id="WP_138194864.1">
    <property type="nucleotide sequence ID" value="NZ_VCIW01000008.1"/>
</dbReference>
<dbReference type="AlphaFoldDB" id="A0A5R9GE67"/>
<dbReference type="GO" id="GO:0003700">
    <property type="term" value="F:DNA-binding transcription factor activity"/>
    <property type="evidence" value="ECO:0007669"/>
    <property type="project" value="InterPro"/>
</dbReference>
<accession>A0A5R9GE67</accession>
<evidence type="ECO:0000259" key="10">
    <source>
        <dbReference type="PROSITE" id="PS50110"/>
    </source>
</evidence>
<dbReference type="SMART" id="SM00448">
    <property type="entry name" value="REC"/>
    <property type="match status" value="1"/>
</dbReference>
<evidence type="ECO:0000256" key="7">
    <source>
        <dbReference type="ARBA" id="ARBA00023163"/>
    </source>
</evidence>
<evidence type="ECO:0000313" key="11">
    <source>
        <dbReference type="EMBL" id="TLS51638.1"/>
    </source>
</evidence>
<feature type="domain" description="HTH araC/xylS-type" evidence="9">
    <location>
        <begin position="257"/>
        <end position="355"/>
    </location>
</feature>
<name>A0A5R9GE67_9BACL</name>
<dbReference type="InterPro" id="IPR001789">
    <property type="entry name" value="Sig_transdc_resp-reg_receiver"/>
</dbReference>
<dbReference type="InterPro" id="IPR009057">
    <property type="entry name" value="Homeodomain-like_sf"/>
</dbReference>
<evidence type="ECO:0000256" key="5">
    <source>
        <dbReference type="ARBA" id="ARBA00023015"/>
    </source>
</evidence>
<sequence>MRTVLIIDDEPWAREAVKALGEWSRLGLTVAGEAEDGAQGLGLIERLKPDIVVTDMRMPGVDGAKLLQAMHERYPTLKMIVMSGYDDFAYLKQAIQSRAVEYMLKPIDPDELNGALERCVRELEEAEQTISTSWRSPLALPDAVMMERYLLLRQRLFGSLFELNKPGALQALDKLEELLRAAYPDGADGPMLRQIYADGLRTLREFMAEQRVETPVEASRGTPKTAEAVVRALAAAYVEAIDRTEASRPSKAKLAIAQVARYIDEHYADPITLESIALRFYVSKEHLSRSFKSTTGENVSDYIVRKRIERAMELLAVPGMATKDVARTVGYPELAYFHRIFKKRTGKTPGEYRAERCP</sequence>
<keyword evidence="5" id="KW-0805">Transcription regulation</keyword>
<dbReference type="GO" id="GO:0005737">
    <property type="term" value="C:cytoplasm"/>
    <property type="evidence" value="ECO:0007669"/>
    <property type="project" value="UniProtKB-SubCell"/>
</dbReference>
<evidence type="ECO:0000256" key="4">
    <source>
        <dbReference type="ARBA" id="ARBA00023012"/>
    </source>
</evidence>
<dbReference type="InterPro" id="IPR020449">
    <property type="entry name" value="Tscrpt_reg_AraC-type_HTH"/>
</dbReference>
<keyword evidence="7" id="KW-0804">Transcription</keyword>
<dbReference type="OrthoDB" id="342399at2"/>
<dbReference type="Gene3D" id="1.10.10.60">
    <property type="entry name" value="Homeodomain-like"/>
    <property type="match status" value="2"/>
</dbReference>
<evidence type="ECO:0000256" key="6">
    <source>
        <dbReference type="ARBA" id="ARBA00023125"/>
    </source>
</evidence>
<evidence type="ECO:0000256" key="8">
    <source>
        <dbReference type="PROSITE-ProRule" id="PRU00169"/>
    </source>
</evidence>
<gene>
    <name evidence="11" type="ORF">FE782_14125</name>
</gene>
<keyword evidence="4" id="KW-0902">Two-component regulatory system</keyword>
<evidence type="ECO:0000259" key="9">
    <source>
        <dbReference type="PROSITE" id="PS01124"/>
    </source>
</evidence>
<dbReference type="PRINTS" id="PR00032">
    <property type="entry name" value="HTHARAC"/>
</dbReference>
<dbReference type="PROSITE" id="PS01124">
    <property type="entry name" value="HTH_ARAC_FAMILY_2"/>
    <property type="match status" value="1"/>
</dbReference>
<comment type="subcellular location">
    <subcellularLocation>
        <location evidence="1">Cytoplasm</location>
    </subcellularLocation>
</comment>
<evidence type="ECO:0000256" key="3">
    <source>
        <dbReference type="ARBA" id="ARBA00022553"/>
    </source>
</evidence>
<dbReference type="PANTHER" id="PTHR42713">
    <property type="entry name" value="HISTIDINE KINASE-RELATED"/>
    <property type="match status" value="1"/>
</dbReference>
<dbReference type="PANTHER" id="PTHR42713:SF3">
    <property type="entry name" value="TRANSCRIPTIONAL REGULATORY PROTEIN HPTR"/>
    <property type="match status" value="1"/>
</dbReference>
<proteinExistence type="predicted"/>
<feature type="domain" description="Response regulatory" evidence="10">
    <location>
        <begin position="3"/>
        <end position="120"/>
    </location>
</feature>
<dbReference type="CDD" id="cd17536">
    <property type="entry name" value="REC_YesN-like"/>
    <property type="match status" value="1"/>
</dbReference>
<organism evidence="11 12">
    <name type="scientific">Paenibacillus antri</name>
    <dbReference type="NCBI Taxonomy" id="2582848"/>
    <lineage>
        <taxon>Bacteria</taxon>
        <taxon>Bacillati</taxon>
        <taxon>Bacillota</taxon>
        <taxon>Bacilli</taxon>
        <taxon>Bacillales</taxon>
        <taxon>Paenibacillaceae</taxon>
        <taxon>Paenibacillus</taxon>
    </lineage>
</organism>
<dbReference type="SUPFAM" id="SSF52172">
    <property type="entry name" value="CheY-like"/>
    <property type="match status" value="1"/>
</dbReference>
<dbReference type="SMART" id="SM00342">
    <property type="entry name" value="HTH_ARAC"/>
    <property type="match status" value="1"/>
</dbReference>
<dbReference type="InterPro" id="IPR018060">
    <property type="entry name" value="HTH_AraC"/>
</dbReference>
<dbReference type="InterPro" id="IPR011006">
    <property type="entry name" value="CheY-like_superfamily"/>
</dbReference>